<name>A0ABR2WHA4_9FUNG</name>
<comment type="caution">
    <text evidence="11">The sequence shown here is derived from an EMBL/GenBank/DDBJ whole genome shotgun (WGS) entry which is preliminary data.</text>
</comment>
<accession>A0ABR2WHA4</accession>
<dbReference type="PRINTS" id="PR00320">
    <property type="entry name" value="GPROTEINBRPT"/>
</dbReference>
<dbReference type="Pfam" id="PF24105">
    <property type="entry name" value="Beta-prop_CAF1B_HIR1"/>
    <property type="match status" value="1"/>
</dbReference>
<feature type="compositionally biased region" description="Low complexity" evidence="9">
    <location>
        <begin position="487"/>
        <end position="513"/>
    </location>
</feature>
<evidence type="ECO:0000256" key="3">
    <source>
        <dbReference type="ARBA" id="ARBA00007306"/>
    </source>
</evidence>
<dbReference type="SMART" id="SM00320">
    <property type="entry name" value="WD40"/>
    <property type="match status" value="7"/>
</dbReference>
<dbReference type="InterPro" id="IPR055410">
    <property type="entry name" value="Beta-prop_CAF1B_HIR1"/>
</dbReference>
<feature type="repeat" description="WD" evidence="8">
    <location>
        <begin position="161"/>
        <end position="192"/>
    </location>
</feature>
<gene>
    <name evidence="11" type="primary">HIR1_5</name>
    <name evidence="11" type="ORF">K7432_014611</name>
</gene>
<feature type="repeat" description="WD" evidence="8">
    <location>
        <begin position="119"/>
        <end position="160"/>
    </location>
</feature>
<evidence type="ECO:0000256" key="9">
    <source>
        <dbReference type="SAM" id="MobiDB-lite"/>
    </source>
</evidence>
<feature type="repeat" description="WD" evidence="8">
    <location>
        <begin position="14"/>
        <end position="48"/>
    </location>
</feature>
<evidence type="ECO:0000256" key="7">
    <source>
        <dbReference type="ARBA" id="ARBA00023242"/>
    </source>
</evidence>
<keyword evidence="12" id="KW-1185">Reference proteome</keyword>
<keyword evidence="7" id="KW-0539">Nucleus</keyword>
<dbReference type="PANTHER" id="PTHR13831:SF0">
    <property type="entry name" value="PROTEIN HIRA"/>
    <property type="match status" value="1"/>
</dbReference>
<dbReference type="InterPro" id="IPR001680">
    <property type="entry name" value="WD40_rpt"/>
</dbReference>
<feature type="region of interest" description="Disordered" evidence="9">
    <location>
        <begin position="435"/>
        <end position="580"/>
    </location>
</feature>
<dbReference type="InterPro" id="IPR015943">
    <property type="entry name" value="WD40/YVTN_repeat-like_dom_sf"/>
</dbReference>
<dbReference type="Gene3D" id="2.130.10.10">
    <property type="entry name" value="YVTN repeat-like/Quinoprotein amine dehydrogenase"/>
    <property type="match status" value="2"/>
</dbReference>
<dbReference type="PROSITE" id="PS00678">
    <property type="entry name" value="WD_REPEATS_1"/>
    <property type="match status" value="3"/>
</dbReference>
<evidence type="ECO:0000313" key="11">
    <source>
        <dbReference type="EMBL" id="KAK9760907.1"/>
    </source>
</evidence>
<feature type="repeat" description="WD" evidence="8">
    <location>
        <begin position="67"/>
        <end position="109"/>
    </location>
</feature>
<dbReference type="Proteomes" id="UP001479436">
    <property type="component" value="Unassembled WGS sequence"/>
</dbReference>
<evidence type="ECO:0000256" key="2">
    <source>
        <dbReference type="ARBA" id="ARBA00004123"/>
    </source>
</evidence>
<keyword evidence="4 8" id="KW-0853">WD repeat</keyword>
<evidence type="ECO:0000313" key="12">
    <source>
        <dbReference type="Proteomes" id="UP001479436"/>
    </source>
</evidence>
<evidence type="ECO:0000256" key="6">
    <source>
        <dbReference type="ARBA" id="ARBA00022853"/>
    </source>
</evidence>
<feature type="domain" description="CAF1B/HIR1 beta-propeller" evidence="10">
    <location>
        <begin position="16"/>
        <end position="354"/>
    </location>
</feature>
<sequence>MIILKPDWIAHFGDKHQKVSIFSIDVHPTGTHLATGGADGHVKIWNMKPLMAAEKDDDRATKLFGTLEGHRGRVLCVRWSREKKPLLASGSDDHKVIIWDFESESNTDTPLKWSIKKELCGHSSDVVDVAWSYDHKFLATSSLDKSVIIWDAKTFTKIQSLNNHQGPVKGITWDPAGKYIATQSDDKSVKVWRTSDWSIQKDITKPFANSTSTTIFRRLSWSPEGSHIAAANAMNGATPVAAIISRDNWDSDISLVGHGASVEVVKFNPILFNCPTNPESPNPEKAALASICAIGSQDHSISVWVTRNPRPLAVAQSVFQHSVLDLSWSPDGLAVLGCSYDGSVVILQFSQQELGVPVSLEEKENFLTKYGYKKPKVIVLDDSDYPEPEKNGLAKLDQTPMNRAMPLTLENPDIISSTPQSVPGEFRYSATLNTPSISNLLDTPSSNSTLKSIDTPSHNPSQKVTLTKDGRKRIQPLFLGGVAGSEQTSTTLSQTTKPVEAQNSTQSSTGSTNDKTAPVQLSSSLANHIGGSGAEETSIDPPSKATLKDGLPSMNIGIKRKEPPNGNELRGKKTNGQTVESRPIKLSPYFGVSQIRLGVPRVKAHIVRHKLGKANFSLECHNDLSNREPAKISCTTQATTNWTDYLPSPVVSLTGNANFCAVACEDGCLYVYTYNGKRLLPCMM</sequence>
<dbReference type="Pfam" id="PF09453">
    <property type="entry name" value="HIRA_B"/>
    <property type="match status" value="1"/>
</dbReference>
<dbReference type="PANTHER" id="PTHR13831">
    <property type="entry name" value="MEMBER OF THE HIR1 FAMILY OF WD-REPEAT PROTEINS"/>
    <property type="match status" value="1"/>
</dbReference>
<dbReference type="InterPro" id="IPR019015">
    <property type="entry name" value="HIRA_B_motif"/>
</dbReference>
<comment type="similarity">
    <text evidence="3">Belongs to the WD repeat HIR1 family.</text>
</comment>
<feature type="compositionally biased region" description="Polar residues" evidence="9">
    <location>
        <begin position="435"/>
        <end position="465"/>
    </location>
</feature>
<keyword evidence="6" id="KW-0156">Chromatin regulator</keyword>
<evidence type="ECO:0000256" key="1">
    <source>
        <dbReference type="ARBA" id="ARBA00002677"/>
    </source>
</evidence>
<dbReference type="InterPro" id="IPR020472">
    <property type="entry name" value="WD40_PAC1"/>
</dbReference>
<dbReference type="SUPFAM" id="SSF50978">
    <property type="entry name" value="WD40 repeat-like"/>
    <property type="match status" value="1"/>
</dbReference>
<dbReference type="InterPro" id="IPR036322">
    <property type="entry name" value="WD40_repeat_dom_sf"/>
</dbReference>
<dbReference type="InterPro" id="IPR019775">
    <property type="entry name" value="WD40_repeat_CS"/>
</dbReference>
<comment type="function">
    <text evidence="1">Required for replication-independent chromatin assembly and for the periodic repression of histone gene transcription during the cell cycle.</text>
</comment>
<dbReference type="EMBL" id="JASJQH010001709">
    <property type="protein sequence ID" value="KAK9760907.1"/>
    <property type="molecule type" value="Genomic_DNA"/>
</dbReference>
<comment type="subcellular location">
    <subcellularLocation>
        <location evidence="2">Nucleus</location>
    </subcellularLocation>
</comment>
<evidence type="ECO:0000259" key="10">
    <source>
        <dbReference type="Pfam" id="PF24105"/>
    </source>
</evidence>
<dbReference type="PROSITE" id="PS50082">
    <property type="entry name" value="WD_REPEATS_2"/>
    <property type="match status" value="4"/>
</dbReference>
<organism evidence="11 12">
    <name type="scientific">Basidiobolus ranarum</name>
    <dbReference type="NCBI Taxonomy" id="34480"/>
    <lineage>
        <taxon>Eukaryota</taxon>
        <taxon>Fungi</taxon>
        <taxon>Fungi incertae sedis</taxon>
        <taxon>Zoopagomycota</taxon>
        <taxon>Entomophthoromycotina</taxon>
        <taxon>Basidiobolomycetes</taxon>
        <taxon>Basidiobolales</taxon>
        <taxon>Basidiobolaceae</taxon>
        <taxon>Basidiobolus</taxon>
    </lineage>
</organism>
<protein>
    <submittedName>
        <fullName evidence="11">HIR complex subunit</fullName>
    </submittedName>
</protein>
<evidence type="ECO:0000256" key="5">
    <source>
        <dbReference type="ARBA" id="ARBA00022737"/>
    </source>
</evidence>
<feature type="non-terminal residue" evidence="11">
    <location>
        <position position="684"/>
    </location>
</feature>
<keyword evidence="5" id="KW-0677">Repeat</keyword>
<evidence type="ECO:0000256" key="8">
    <source>
        <dbReference type="PROSITE-ProRule" id="PRU00221"/>
    </source>
</evidence>
<dbReference type="InterPro" id="IPR031120">
    <property type="entry name" value="HIR1-like"/>
</dbReference>
<dbReference type="PROSITE" id="PS50294">
    <property type="entry name" value="WD_REPEATS_REGION"/>
    <property type="match status" value="4"/>
</dbReference>
<dbReference type="CDD" id="cd00200">
    <property type="entry name" value="WD40"/>
    <property type="match status" value="1"/>
</dbReference>
<reference evidence="11 12" key="1">
    <citation type="submission" date="2023-04" db="EMBL/GenBank/DDBJ databases">
        <title>Genome of Basidiobolus ranarum AG-B5.</title>
        <authorList>
            <person name="Stajich J.E."/>
            <person name="Carter-House D."/>
            <person name="Gryganskyi A."/>
        </authorList>
    </citation>
    <scope>NUCLEOTIDE SEQUENCE [LARGE SCALE GENOMIC DNA]</scope>
    <source>
        <strain evidence="11 12">AG-B5</strain>
    </source>
</reference>
<evidence type="ECO:0000256" key="4">
    <source>
        <dbReference type="ARBA" id="ARBA00022574"/>
    </source>
</evidence>
<proteinExistence type="inferred from homology"/>